<evidence type="ECO:0000313" key="4">
    <source>
        <dbReference type="Proteomes" id="UP001620645"/>
    </source>
</evidence>
<evidence type="ECO:0000313" key="1">
    <source>
        <dbReference type="EMBL" id="KAL3067813.1"/>
    </source>
</evidence>
<sequence>MQKGSIVHYLEEGARKKRAAELKREKTQAISKLWNKYKSERNRIQEEYSAAIALVEFSSAWPAPNIQSANSIWTGPDPNIPSTSAAWPEPKVIAKESSNDYWTGLLSPVSPAEKNE</sequence>
<name>A0ABD2HQB3_HETSC</name>
<keyword evidence="4" id="KW-1185">Reference proteome</keyword>
<evidence type="ECO:0000313" key="2">
    <source>
        <dbReference type="EMBL" id="KAL3070656.1"/>
    </source>
</evidence>
<dbReference type="EMBL" id="JBICCN010000351">
    <property type="protein sequence ID" value="KAL3075487.1"/>
    <property type="molecule type" value="Genomic_DNA"/>
</dbReference>
<protein>
    <submittedName>
        <fullName evidence="1">Uncharacterized protein</fullName>
    </submittedName>
</protein>
<reference evidence="1 4" key="1">
    <citation type="submission" date="2024-10" db="EMBL/GenBank/DDBJ databases">
        <authorList>
            <person name="Kim D."/>
        </authorList>
    </citation>
    <scope>NUCLEOTIDE SEQUENCE [LARGE SCALE GENOMIC DNA]</scope>
    <source>
        <strain evidence="1">Taebaek</strain>
    </source>
</reference>
<accession>A0ABD2HQB3</accession>
<dbReference type="EMBL" id="JBICCN010000458">
    <property type="protein sequence ID" value="KAL3067813.1"/>
    <property type="molecule type" value="Genomic_DNA"/>
</dbReference>
<dbReference type="AlphaFoldDB" id="A0ABD2HQB3"/>
<evidence type="ECO:0000313" key="3">
    <source>
        <dbReference type="EMBL" id="KAL3075487.1"/>
    </source>
</evidence>
<proteinExistence type="predicted"/>
<gene>
    <name evidence="3" type="ORF">niasHS_011994</name>
    <name evidence="1" type="ORF">niasHS_016779</name>
    <name evidence="2" type="ORF">niasHS_016930</name>
</gene>
<dbReference type="EMBL" id="JBICCN010000409">
    <property type="protein sequence ID" value="KAL3070656.1"/>
    <property type="molecule type" value="Genomic_DNA"/>
</dbReference>
<organism evidence="1 4">
    <name type="scientific">Heterodera schachtii</name>
    <name type="common">Sugarbeet cyst nematode worm</name>
    <name type="synonym">Tylenchus schachtii</name>
    <dbReference type="NCBI Taxonomy" id="97005"/>
    <lineage>
        <taxon>Eukaryota</taxon>
        <taxon>Metazoa</taxon>
        <taxon>Ecdysozoa</taxon>
        <taxon>Nematoda</taxon>
        <taxon>Chromadorea</taxon>
        <taxon>Rhabditida</taxon>
        <taxon>Tylenchina</taxon>
        <taxon>Tylenchomorpha</taxon>
        <taxon>Tylenchoidea</taxon>
        <taxon>Heteroderidae</taxon>
        <taxon>Heteroderinae</taxon>
        <taxon>Heterodera</taxon>
    </lineage>
</organism>
<dbReference type="Proteomes" id="UP001620645">
    <property type="component" value="Unassembled WGS sequence"/>
</dbReference>
<comment type="caution">
    <text evidence="1">The sequence shown here is derived from an EMBL/GenBank/DDBJ whole genome shotgun (WGS) entry which is preliminary data.</text>
</comment>